<dbReference type="InterPro" id="IPR016181">
    <property type="entry name" value="Acyl_CoA_acyltransferase"/>
</dbReference>
<dbReference type="InterPro" id="IPR000182">
    <property type="entry name" value="GNAT_dom"/>
</dbReference>
<dbReference type="Pfam" id="PF00583">
    <property type="entry name" value="Acetyltransf_1"/>
    <property type="match status" value="1"/>
</dbReference>
<organism evidence="2 3">
    <name type="scientific">Parendozoicomonas haliclonae</name>
    <dbReference type="NCBI Taxonomy" id="1960125"/>
    <lineage>
        <taxon>Bacteria</taxon>
        <taxon>Pseudomonadati</taxon>
        <taxon>Pseudomonadota</taxon>
        <taxon>Gammaproteobacteria</taxon>
        <taxon>Oceanospirillales</taxon>
        <taxon>Endozoicomonadaceae</taxon>
        <taxon>Parendozoicomonas</taxon>
    </lineage>
</organism>
<keyword evidence="3" id="KW-1185">Reference proteome</keyword>
<dbReference type="Proteomes" id="UP000196573">
    <property type="component" value="Unassembled WGS sequence"/>
</dbReference>
<feature type="domain" description="N-acetyltransferase" evidence="1">
    <location>
        <begin position="1"/>
        <end position="131"/>
    </location>
</feature>
<evidence type="ECO:0000313" key="3">
    <source>
        <dbReference type="Proteomes" id="UP000196573"/>
    </source>
</evidence>
<dbReference type="InterPro" id="IPR050276">
    <property type="entry name" value="MshD_Acetyltransferase"/>
</dbReference>
<reference evidence="2 3" key="1">
    <citation type="submission" date="2017-03" db="EMBL/GenBank/DDBJ databases">
        <authorList>
            <person name="Afonso C.L."/>
            <person name="Miller P.J."/>
            <person name="Scott M.A."/>
            <person name="Spackman E."/>
            <person name="Goraichik I."/>
            <person name="Dimitrov K.M."/>
            <person name="Suarez D.L."/>
            <person name="Swayne D.E."/>
        </authorList>
    </citation>
    <scope>NUCLEOTIDE SEQUENCE [LARGE SCALE GENOMIC DNA]</scope>
    <source>
        <strain evidence="2">SB41UT1</strain>
    </source>
</reference>
<dbReference type="GO" id="GO:0016747">
    <property type="term" value="F:acyltransferase activity, transferring groups other than amino-acyl groups"/>
    <property type="evidence" value="ECO:0007669"/>
    <property type="project" value="InterPro"/>
</dbReference>
<gene>
    <name evidence="2" type="ORF">EHSB41UT_03541</name>
</gene>
<protein>
    <submittedName>
        <fullName evidence="2">Ribosomal-protein-alanine N-acetyltransferase</fullName>
    </submittedName>
</protein>
<dbReference type="EMBL" id="FWPT01000009">
    <property type="protein sequence ID" value="SMA49753.1"/>
    <property type="molecule type" value="Genomic_DNA"/>
</dbReference>
<name>A0A1X7ANN1_9GAMM</name>
<evidence type="ECO:0000313" key="2">
    <source>
        <dbReference type="EMBL" id="SMA49753.1"/>
    </source>
</evidence>
<accession>A0A1X7ANN1</accession>
<dbReference type="CDD" id="cd04301">
    <property type="entry name" value="NAT_SF"/>
    <property type="match status" value="1"/>
</dbReference>
<keyword evidence="2" id="KW-0808">Transferase</keyword>
<dbReference type="AlphaFoldDB" id="A0A1X7ANN1"/>
<proteinExistence type="predicted"/>
<dbReference type="PROSITE" id="PS51186">
    <property type="entry name" value="GNAT"/>
    <property type="match status" value="1"/>
</dbReference>
<evidence type="ECO:0000259" key="1">
    <source>
        <dbReference type="PROSITE" id="PS51186"/>
    </source>
</evidence>
<dbReference type="SUPFAM" id="SSF55729">
    <property type="entry name" value="Acyl-CoA N-acyltransferases (Nat)"/>
    <property type="match status" value="1"/>
</dbReference>
<dbReference type="PANTHER" id="PTHR43617">
    <property type="entry name" value="L-AMINO ACID N-ACETYLTRANSFERASE"/>
    <property type="match status" value="1"/>
</dbReference>
<dbReference type="Gene3D" id="3.40.630.30">
    <property type="match status" value="1"/>
</dbReference>
<sequence>MHLDNLPGDYNSPEDIQEKIKTNEFIDNEKHVAVVACSQDRVIGFLLGNIWERKSWILQNRSIANIIDLAVEEEFQGNGIGKKLLTEFEQQVKSIGVEEIWVEIYAFNERAVAFYQSCGIKPLIHIGQKKL</sequence>